<evidence type="ECO:0000256" key="9">
    <source>
        <dbReference type="RuleBase" id="RU003357"/>
    </source>
</evidence>
<keyword evidence="4 8" id="KW-0812">Transmembrane</keyword>
<evidence type="ECO:0000313" key="12">
    <source>
        <dbReference type="EMBL" id="QRR01214.1"/>
    </source>
</evidence>
<dbReference type="InterPro" id="IPR023996">
    <property type="entry name" value="TonB-dep_OMP_SusC/RagA"/>
</dbReference>
<dbReference type="InterPro" id="IPR036942">
    <property type="entry name" value="Beta-barrel_TonB_sf"/>
</dbReference>
<evidence type="ECO:0000256" key="8">
    <source>
        <dbReference type="PROSITE-ProRule" id="PRU01360"/>
    </source>
</evidence>
<dbReference type="Proteomes" id="UP000612680">
    <property type="component" value="Chromosome"/>
</dbReference>
<keyword evidence="7 8" id="KW-0998">Cell outer membrane</keyword>
<keyword evidence="5 9" id="KW-0798">TonB box</keyword>
<dbReference type="NCBIfam" id="TIGR04057">
    <property type="entry name" value="SusC_RagA_signa"/>
    <property type="match status" value="1"/>
</dbReference>
<evidence type="ECO:0000256" key="4">
    <source>
        <dbReference type="ARBA" id="ARBA00022692"/>
    </source>
</evidence>
<dbReference type="InterPro" id="IPR012910">
    <property type="entry name" value="Plug_dom"/>
</dbReference>
<dbReference type="Gene3D" id="2.170.130.10">
    <property type="entry name" value="TonB-dependent receptor, plug domain"/>
    <property type="match status" value="1"/>
</dbReference>
<keyword evidence="6 8" id="KW-0472">Membrane</keyword>
<dbReference type="Pfam" id="PF00593">
    <property type="entry name" value="TonB_dep_Rec_b-barrel"/>
    <property type="match status" value="1"/>
</dbReference>
<organism evidence="12 13">
    <name type="scientific">Dyadobacter sandarakinus</name>
    <dbReference type="NCBI Taxonomy" id="2747268"/>
    <lineage>
        <taxon>Bacteria</taxon>
        <taxon>Pseudomonadati</taxon>
        <taxon>Bacteroidota</taxon>
        <taxon>Cytophagia</taxon>
        <taxon>Cytophagales</taxon>
        <taxon>Spirosomataceae</taxon>
        <taxon>Dyadobacter</taxon>
    </lineage>
</organism>
<evidence type="ECO:0000256" key="7">
    <source>
        <dbReference type="ARBA" id="ARBA00023237"/>
    </source>
</evidence>
<dbReference type="EMBL" id="CP056775">
    <property type="protein sequence ID" value="QRR01214.1"/>
    <property type="molecule type" value="Genomic_DNA"/>
</dbReference>
<keyword evidence="2 8" id="KW-0813">Transport</keyword>
<evidence type="ECO:0000256" key="1">
    <source>
        <dbReference type="ARBA" id="ARBA00004571"/>
    </source>
</evidence>
<gene>
    <name evidence="12" type="ORF">HWI92_10000</name>
</gene>
<evidence type="ECO:0000313" key="13">
    <source>
        <dbReference type="Proteomes" id="UP000612680"/>
    </source>
</evidence>
<reference evidence="12 13" key="1">
    <citation type="submission" date="2020-06" db="EMBL/GenBank/DDBJ databases">
        <title>Dyadobacter sandarakinus sp. nov., isolated from the soil of the Arctic Yellow River Station.</title>
        <authorList>
            <person name="Zhang Y."/>
            <person name="Peng F."/>
        </authorList>
    </citation>
    <scope>NUCLEOTIDE SEQUENCE [LARGE SCALE GENOMIC DNA]</scope>
    <source>
        <strain evidence="12 13">Q3-56</strain>
    </source>
</reference>
<evidence type="ECO:0000259" key="10">
    <source>
        <dbReference type="Pfam" id="PF00593"/>
    </source>
</evidence>
<accession>A0ABX7I5R6</accession>
<dbReference type="SUPFAM" id="SSF56935">
    <property type="entry name" value="Porins"/>
    <property type="match status" value="1"/>
</dbReference>
<evidence type="ECO:0000256" key="3">
    <source>
        <dbReference type="ARBA" id="ARBA00022452"/>
    </source>
</evidence>
<dbReference type="Pfam" id="PF07715">
    <property type="entry name" value="Plug"/>
    <property type="match status" value="1"/>
</dbReference>
<sequence>MKQRFTNACYGLVQLSFAGVALCGAPDIALAKNPDLAVIVAGIDKTVSGRVVSAEDNTGVPGVSVVLKGSRSGTNTDVDGKFTMEVPDNNAILVFSAVGFTTQEVAVGSQSMIDVTLSGDMKTLSEVVVVGYGTQKKSQLTGAISSVTSKQINEMPITNLGQAMQGRVAGVDVAQSGSKPGTVPKILIRGRRSFNAGNNPLYVVDGIPLSGDRNELMATRPFDFVSGGYEDMNPNDVASMEILKDATATAIYGARGANGVVLISTKRGATKGKTTVSYDTYVGFTDALDKIKLLTGPEYAELKRESRRTLGTYKDANGNPVATGVIDTYADSKLFEPIELDGIAQNRTTDYQEMMIKRGFQQNHSIGVQGGNEKTQFYFSGGFFKDKGVIPGLDFTRTSIRVNIDHNINKRIRVGISSYGMYSLRNGANRNPYGYTIGQNPLARAYDDAGKLIFAQTTDALLTNPMAELVKGAQIDETRKYRIFNSLYAEVSILQGLKYRVNFGPDFSLSRAGRFIGAQTNDIKGGNPTAATNSQFGFNYTVENILTYNKTFNNGHSLNVTALQSLQHDNFEFNNVSVQGVPVEGQEFYNVGNANTVLGVGSNLIQWTLNSYMLRVNYDFKDKYLLTVTARRDGSTRFGENHKYGTFPGIALAWNLSNEDFLKSVSWLDQLKVRVSYGLTGNQGISPYQTQALLGRTSYAWGTTAAYGYRPNTIGNPDLKWESSATRNVGVDFSLFAGRVSGSVELYQTNTTDLLLSDQLPTSIGFNAVTRNVGETRNRGVEVGISTVNVNTKSGFKWTTDFTFYKNNEAIISLYNGKVDDTGNKWFIGKPLNSFYDYKKLGIWQTSEADQAKAYGFAVGQVKLQDTNNDGVISADDRVILGSDIPKWQGGITNRFSYAGFDLSFFVFARIGQKIVSKFHQNSLTLQGRYNQIKVDYWTPNNPTNEFPRPNFNQEFPVYNTSFIYFDGSFVKVRNINFGYTFTPKFAQRIGIESLRLFSSVQQPFIFSKYRSKYNGIDPESADGNVNNDVTPATRITTFGLNVKF</sequence>
<proteinExistence type="inferred from homology"/>
<evidence type="ECO:0000259" key="11">
    <source>
        <dbReference type="Pfam" id="PF07715"/>
    </source>
</evidence>
<feature type="domain" description="TonB-dependent receptor-like beta-barrel" evidence="10">
    <location>
        <begin position="492"/>
        <end position="833"/>
    </location>
</feature>
<keyword evidence="13" id="KW-1185">Reference proteome</keyword>
<dbReference type="NCBIfam" id="TIGR04056">
    <property type="entry name" value="OMP_RagA_SusC"/>
    <property type="match status" value="1"/>
</dbReference>
<dbReference type="InterPro" id="IPR023997">
    <property type="entry name" value="TonB-dep_OMP_SusC/RagA_CS"/>
</dbReference>
<evidence type="ECO:0000256" key="6">
    <source>
        <dbReference type="ARBA" id="ARBA00023136"/>
    </source>
</evidence>
<dbReference type="InterPro" id="IPR037066">
    <property type="entry name" value="Plug_dom_sf"/>
</dbReference>
<dbReference type="SUPFAM" id="SSF49464">
    <property type="entry name" value="Carboxypeptidase regulatory domain-like"/>
    <property type="match status" value="1"/>
</dbReference>
<dbReference type="PROSITE" id="PS52016">
    <property type="entry name" value="TONB_DEPENDENT_REC_3"/>
    <property type="match status" value="1"/>
</dbReference>
<evidence type="ECO:0000256" key="5">
    <source>
        <dbReference type="ARBA" id="ARBA00023077"/>
    </source>
</evidence>
<dbReference type="RefSeq" id="WP_204663300.1">
    <property type="nucleotide sequence ID" value="NZ_CP056775.1"/>
</dbReference>
<comment type="similarity">
    <text evidence="8 9">Belongs to the TonB-dependent receptor family.</text>
</comment>
<dbReference type="InterPro" id="IPR000531">
    <property type="entry name" value="Beta-barrel_TonB"/>
</dbReference>
<feature type="domain" description="TonB-dependent receptor plug" evidence="11">
    <location>
        <begin position="137"/>
        <end position="260"/>
    </location>
</feature>
<comment type="subcellular location">
    <subcellularLocation>
        <location evidence="1 8">Cell outer membrane</location>
        <topology evidence="1 8">Multi-pass membrane protein</topology>
    </subcellularLocation>
</comment>
<dbReference type="InterPro" id="IPR008969">
    <property type="entry name" value="CarboxyPept-like_regulatory"/>
</dbReference>
<protein>
    <submittedName>
        <fullName evidence="12">TonB-dependent receptor</fullName>
    </submittedName>
</protein>
<dbReference type="Gene3D" id="2.40.170.20">
    <property type="entry name" value="TonB-dependent receptor, beta-barrel domain"/>
    <property type="match status" value="1"/>
</dbReference>
<keyword evidence="3 8" id="KW-1134">Transmembrane beta strand</keyword>
<evidence type="ECO:0000256" key="2">
    <source>
        <dbReference type="ARBA" id="ARBA00022448"/>
    </source>
</evidence>
<dbReference type="Pfam" id="PF13715">
    <property type="entry name" value="CarbopepD_reg_2"/>
    <property type="match status" value="1"/>
</dbReference>
<dbReference type="InterPro" id="IPR039426">
    <property type="entry name" value="TonB-dep_rcpt-like"/>
</dbReference>
<name>A0ABX7I5R6_9BACT</name>
<dbReference type="Gene3D" id="2.60.40.1120">
    <property type="entry name" value="Carboxypeptidase-like, regulatory domain"/>
    <property type="match status" value="1"/>
</dbReference>
<keyword evidence="12" id="KW-0675">Receptor</keyword>